<evidence type="ECO:0000259" key="2">
    <source>
        <dbReference type="PROSITE" id="PS50109"/>
    </source>
</evidence>
<dbReference type="EMBL" id="PGCL01000002">
    <property type="protein sequence ID" value="TAJ44587.1"/>
    <property type="molecule type" value="Genomic_DNA"/>
</dbReference>
<accession>A0A483CUJ4</accession>
<name>A0A483CUJ4_9EURY</name>
<dbReference type="Proteomes" id="UP000292580">
    <property type="component" value="Unassembled WGS sequence"/>
</dbReference>
<dbReference type="InterPro" id="IPR003594">
    <property type="entry name" value="HATPase_dom"/>
</dbReference>
<comment type="caution">
    <text evidence="4">The sequence shown here is derived from an EMBL/GenBank/DDBJ whole genome shotgun (WGS) entry which is preliminary data.</text>
</comment>
<dbReference type="PROSITE" id="PS50109">
    <property type="entry name" value="HIS_KIN"/>
    <property type="match status" value="1"/>
</dbReference>
<dbReference type="GO" id="GO:0000155">
    <property type="term" value="F:phosphorelay sensor kinase activity"/>
    <property type="evidence" value="ECO:0007669"/>
    <property type="project" value="TreeGrafter"/>
</dbReference>
<dbReference type="SUPFAM" id="SSF52172">
    <property type="entry name" value="CheY-like"/>
    <property type="match status" value="1"/>
</dbReference>
<dbReference type="InterPro" id="IPR001789">
    <property type="entry name" value="Sig_transdc_resp-reg_receiver"/>
</dbReference>
<dbReference type="SUPFAM" id="SSF55781">
    <property type="entry name" value="GAF domain-like"/>
    <property type="match status" value="1"/>
</dbReference>
<dbReference type="CDD" id="cd00075">
    <property type="entry name" value="HATPase"/>
    <property type="match status" value="1"/>
</dbReference>
<dbReference type="PRINTS" id="PR00344">
    <property type="entry name" value="BCTRLSENSOR"/>
</dbReference>
<dbReference type="PANTHER" id="PTHR45569:SF1">
    <property type="entry name" value="SENSOR PROTEIN KDPD"/>
    <property type="match status" value="1"/>
</dbReference>
<gene>
    <name evidence="4" type="ORF">CUJ86_04575</name>
</gene>
<dbReference type="Pfam" id="PF00072">
    <property type="entry name" value="Response_reg"/>
    <property type="match status" value="1"/>
</dbReference>
<dbReference type="InterPro" id="IPR011006">
    <property type="entry name" value="CheY-like_superfamily"/>
</dbReference>
<dbReference type="GO" id="GO:0005886">
    <property type="term" value="C:plasma membrane"/>
    <property type="evidence" value="ECO:0007669"/>
    <property type="project" value="TreeGrafter"/>
</dbReference>
<feature type="domain" description="Response regulatory" evidence="3">
    <location>
        <begin position="11"/>
        <end position="130"/>
    </location>
</feature>
<dbReference type="Gene3D" id="3.30.450.40">
    <property type="match status" value="1"/>
</dbReference>
<proteinExistence type="predicted"/>
<dbReference type="AlphaFoldDB" id="A0A483CUJ4"/>
<dbReference type="InterPro" id="IPR052023">
    <property type="entry name" value="Histidine_kinase_KdpD"/>
</dbReference>
<dbReference type="InterPro" id="IPR036890">
    <property type="entry name" value="HATPase_C_sf"/>
</dbReference>
<dbReference type="Pfam" id="PF02518">
    <property type="entry name" value="HATPase_c"/>
    <property type="match status" value="1"/>
</dbReference>
<evidence type="ECO:0000313" key="5">
    <source>
        <dbReference type="Proteomes" id="UP000292580"/>
    </source>
</evidence>
<dbReference type="InterPro" id="IPR004358">
    <property type="entry name" value="Sig_transdc_His_kin-like_C"/>
</dbReference>
<sequence>MLRGAGEMKIHALIIDDRTELISAARSALEGSDGVSVECVASHREAMQTIGDGPYDALLLPSSIMDARWLEVLELARSKNPDIPQIILSNRDDEEPVVSALNSGDTFSIPSVGDTGKYMAELVFRIRNAVSHQRSELRLKKLTRHFLILSNVNHSIVHATDQDELLSAIGRIFVSLGPYRLACAGGAAAHTDQASYRVLHEKGGQKKILTEEKNTIADLIRGDDPAGVIIPEIRHCRDRVPFSEDAAGHGCTACGIFPVRPHNLPVTALFLYAPDTEIFDDEERRTIETVTANLAHAIDSLDQEQRRKQAEEALKQVVKKLNLMSSITRHDVLNQVTVLKGYLDLIEMDPDGFSNPDTLNRMKAATGTIHECINFTSMYQKIGAYTPAWQNVHDVVGRTVRTIDTGTIEVENRSDSCWVYADPLLEKVFYNLIDNSLSHAGVCTRIRFSTRKGDNGGTIVYEDNGDGIPTDQKELIFDKGVGRKTGFGLFLAREILSITGLSILENGTPGEGARFEIEVPENGFRRLSPD</sequence>
<dbReference type="SMART" id="SM00387">
    <property type="entry name" value="HATPase_c"/>
    <property type="match status" value="1"/>
</dbReference>
<feature type="domain" description="Histidine kinase" evidence="2">
    <location>
        <begin position="425"/>
        <end position="523"/>
    </location>
</feature>
<evidence type="ECO:0000313" key="4">
    <source>
        <dbReference type="EMBL" id="TAJ44587.1"/>
    </source>
</evidence>
<evidence type="ECO:0000256" key="1">
    <source>
        <dbReference type="PROSITE-ProRule" id="PRU00169"/>
    </source>
</evidence>
<organism evidence="4 5">
    <name type="scientific">Methanofollis fontis</name>
    <dbReference type="NCBI Taxonomy" id="2052832"/>
    <lineage>
        <taxon>Archaea</taxon>
        <taxon>Methanobacteriati</taxon>
        <taxon>Methanobacteriota</taxon>
        <taxon>Stenosarchaea group</taxon>
        <taxon>Methanomicrobia</taxon>
        <taxon>Methanomicrobiales</taxon>
        <taxon>Methanomicrobiaceae</taxon>
        <taxon>Methanofollis</taxon>
    </lineage>
</organism>
<comment type="caution">
    <text evidence="1">Lacks conserved residue(s) required for the propagation of feature annotation.</text>
</comment>
<dbReference type="SUPFAM" id="SSF55874">
    <property type="entry name" value="ATPase domain of HSP90 chaperone/DNA topoisomerase II/histidine kinase"/>
    <property type="match status" value="1"/>
</dbReference>
<evidence type="ECO:0008006" key="6">
    <source>
        <dbReference type="Google" id="ProtNLM"/>
    </source>
</evidence>
<evidence type="ECO:0000259" key="3">
    <source>
        <dbReference type="PROSITE" id="PS50110"/>
    </source>
</evidence>
<dbReference type="Gene3D" id="3.40.50.2300">
    <property type="match status" value="1"/>
</dbReference>
<dbReference type="InterPro" id="IPR029016">
    <property type="entry name" value="GAF-like_dom_sf"/>
</dbReference>
<dbReference type="PROSITE" id="PS50110">
    <property type="entry name" value="RESPONSE_REGULATORY"/>
    <property type="match status" value="1"/>
</dbReference>
<dbReference type="Gene3D" id="3.30.565.10">
    <property type="entry name" value="Histidine kinase-like ATPase, C-terminal domain"/>
    <property type="match status" value="1"/>
</dbReference>
<dbReference type="InterPro" id="IPR005467">
    <property type="entry name" value="His_kinase_dom"/>
</dbReference>
<dbReference type="PANTHER" id="PTHR45569">
    <property type="entry name" value="SENSOR PROTEIN KDPD"/>
    <property type="match status" value="1"/>
</dbReference>
<reference evidence="4 5" key="1">
    <citation type="submission" date="2017-11" db="EMBL/GenBank/DDBJ databases">
        <title>Isolation and Characterization of Methanofollis Species from Methane Seep Offshore SW Taiwan.</title>
        <authorList>
            <person name="Teng N.-H."/>
            <person name="Lai M.-C."/>
            <person name="Chen S.-C."/>
        </authorList>
    </citation>
    <scope>NUCLEOTIDE SEQUENCE [LARGE SCALE GENOMIC DNA]</scope>
    <source>
        <strain evidence="4 5">FWC-SCC2</strain>
    </source>
</reference>
<keyword evidence="5" id="KW-1185">Reference proteome</keyword>
<dbReference type="CDD" id="cd00156">
    <property type="entry name" value="REC"/>
    <property type="match status" value="1"/>
</dbReference>
<protein>
    <recommendedName>
        <fullName evidence="6">Histidine kinase domain-containing protein</fullName>
    </recommendedName>
</protein>